<dbReference type="AlphaFoldDB" id="G4TEP3"/>
<dbReference type="MEROPS" id="C85.007"/>
<comment type="subcellular location">
    <subcellularLocation>
        <location evidence="2 11">Cytoplasm</location>
    </subcellularLocation>
</comment>
<evidence type="ECO:0000313" key="15">
    <source>
        <dbReference type="Proteomes" id="UP000007148"/>
    </source>
</evidence>
<feature type="region of interest" description="Disordered" evidence="12">
    <location>
        <begin position="102"/>
        <end position="160"/>
    </location>
</feature>
<dbReference type="SUPFAM" id="SSF54001">
    <property type="entry name" value="Cysteine proteinases"/>
    <property type="match status" value="1"/>
</dbReference>
<organism evidence="14 15">
    <name type="scientific">Serendipita indica (strain DSM 11827)</name>
    <name type="common">Root endophyte fungus</name>
    <name type="synonym">Piriformospora indica</name>
    <dbReference type="NCBI Taxonomy" id="1109443"/>
    <lineage>
        <taxon>Eukaryota</taxon>
        <taxon>Fungi</taxon>
        <taxon>Dikarya</taxon>
        <taxon>Basidiomycota</taxon>
        <taxon>Agaricomycotina</taxon>
        <taxon>Agaricomycetes</taxon>
        <taxon>Sebacinales</taxon>
        <taxon>Serendipitaceae</taxon>
        <taxon>Serendipita</taxon>
    </lineage>
</organism>
<keyword evidence="3 11" id="KW-0963">Cytoplasm</keyword>
<evidence type="ECO:0000256" key="1">
    <source>
        <dbReference type="ARBA" id="ARBA00000707"/>
    </source>
</evidence>
<keyword evidence="4" id="KW-0645">Protease</keyword>
<dbReference type="CDD" id="cd22745">
    <property type="entry name" value="OTU_OTU1"/>
    <property type="match status" value="1"/>
</dbReference>
<dbReference type="CDD" id="cd17059">
    <property type="entry name" value="Ubl_OTU1"/>
    <property type="match status" value="1"/>
</dbReference>
<keyword evidence="15" id="KW-1185">Reference proteome</keyword>
<dbReference type="GO" id="GO:0005829">
    <property type="term" value="C:cytosol"/>
    <property type="evidence" value="ECO:0007669"/>
    <property type="project" value="TreeGrafter"/>
</dbReference>
<proteinExistence type="predicted"/>
<dbReference type="EC" id="3.4.19.12" evidence="11"/>
<comment type="caution">
    <text evidence="14">The sequence shown here is derived from an EMBL/GenBank/DDBJ whole genome shotgun (WGS) entry which is preliminary data.</text>
</comment>
<dbReference type="HOGENOM" id="CLU_049327_0_0_1"/>
<sequence length="363" mass="38956">MAPLRIRHPKGVSTIDIDLESGTVLELQQEIRKVTGILPSLQDVKTGFPPRSITLISELPIASLGLQRGDQLIIGELKATPTSTAPAPQPQPIERTIASQGTVRKGENAPPRPQPAPKTIPTPAQPVPTASSSSTSRAAPPVITPTPTVLGQGAQGDEVETDSGVVVHRIVPDDNSCLFSSVGIVLEQDMGKGASLRRVVADAIMKNPIKYDEATLGRSTDDYIRTILKPSTWGGAIELSIFSDYYKTEITSIDVETGRCDRFGEGQYASRVILLYSGIHYDAVSLAPIPDAPLDFHTTIFPVEDEAILQGALKLATVLRGKKQFTNTATFDLRCEICNVGLKGEKGAREHATQTGHTAFGEY</sequence>
<dbReference type="InterPro" id="IPR057766">
    <property type="entry name" value="Znf-C2H2_OTU1-like_C"/>
</dbReference>
<dbReference type="GO" id="GO:0030968">
    <property type="term" value="P:endoplasmic reticulum unfolded protein response"/>
    <property type="evidence" value="ECO:0007669"/>
    <property type="project" value="TreeGrafter"/>
</dbReference>
<dbReference type="FunCoup" id="G4TEP3">
    <property type="interactions" value="218"/>
</dbReference>
<evidence type="ECO:0000256" key="8">
    <source>
        <dbReference type="ARBA" id="ARBA00022801"/>
    </source>
</evidence>
<evidence type="ECO:0000256" key="4">
    <source>
        <dbReference type="ARBA" id="ARBA00022670"/>
    </source>
</evidence>
<dbReference type="InterPro" id="IPR038765">
    <property type="entry name" value="Papain-like_cys_pep_sf"/>
</dbReference>
<evidence type="ECO:0000256" key="12">
    <source>
        <dbReference type="SAM" id="MobiDB-lite"/>
    </source>
</evidence>
<evidence type="ECO:0000256" key="10">
    <source>
        <dbReference type="ARBA" id="ARBA00022833"/>
    </source>
</evidence>
<evidence type="ECO:0000256" key="11">
    <source>
        <dbReference type="RuleBase" id="RU367104"/>
    </source>
</evidence>
<evidence type="ECO:0000256" key="2">
    <source>
        <dbReference type="ARBA" id="ARBA00004496"/>
    </source>
</evidence>
<dbReference type="GO" id="GO:0005634">
    <property type="term" value="C:nucleus"/>
    <property type="evidence" value="ECO:0007669"/>
    <property type="project" value="TreeGrafter"/>
</dbReference>
<keyword evidence="7 11" id="KW-0833">Ubl conjugation pathway</keyword>
<evidence type="ECO:0000256" key="5">
    <source>
        <dbReference type="ARBA" id="ARBA00022723"/>
    </source>
</evidence>
<dbReference type="Pfam" id="PF24560">
    <property type="entry name" value="zf-C2H2_OTU1_C"/>
    <property type="match status" value="1"/>
</dbReference>
<dbReference type="GO" id="GO:0008270">
    <property type="term" value="F:zinc ion binding"/>
    <property type="evidence" value="ECO:0007669"/>
    <property type="project" value="UniProtKB-KW"/>
</dbReference>
<dbReference type="FunFam" id="3.90.70.80:FF:000016">
    <property type="entry name" value="Putative ubiquitin thioesterase otu1"/>
    <property type="match status" value="1"/>
</dbReference>
<evidence type="ECO:0000256" key="9">
    <source>
        <dbReference type="ARBA" id="ARBA00022807"/>
    </source>
</evidence>
<dbReference type="OrthoDB" id="65596at2759"/>
<keyword evidence="8 11" id="KW-0378">Hydrolase</keyword>
<dbReference type="eggNOG" id="KOG3288">
    <property type="taxonomic scope" value="Eukaryota"/>
</dbReference>
<evidence type="ECO:0000259" key="13">
    <source>
        <dbReference type="PROSITE" id="PS50802"/>
    </source>
</evidence>
<dbReference type="GO" id="GO:0004843">
    <property type="term" value="F:cysteine-type deubiquitinase activity"/>
    <property type="evidence" value="ECO:0007669"/>
    <property type="project" value="UniProtKB-UniRule"/>
</dbReference>
<reference evidence="14 15" key="1">
    <citation type="journal article" date="2011" name="PLoS Pathog.">
        <title>Endophytic Life Strategies Decoded by Genome and Transcriptome Analyses of the Mutualistic Root Symbiont Piriformospora indica.</title>
        <authorList>
            <person name="Zuccaro A."/>
            <person name="Lahrmann U."/>
            <person name="Guldener U."/>
            <person name="Langen G."/>
            <person name="Pfiffi S."/>
            <person name="Biedenkopf D."/>
            <person name="Wong P."/>
            <person name="Samans B."/>
            <person name="Grimm C."/>
            <person name="Basiewicz M."/>
            <person name="Murat C."/>
            <person name="Martin F."/>
            <person name="Kogel K.H."/>
        </authorList>
    </citation>
    <scope>NUCLEOTIDE SEQUENCE [LARGE SCALE GENOMIC DNA]</scope>
    <source>
        <strain evidence="14 15">DSM 11827</strain>
    </source>
</reference>
<feature type="domain" description="OTU" evidence="13">
    <location>
        <begin position="166"/>
        <end position="287"/>
    </location>
</feature>
<comment type="function">
    <text evidence="11">Hydrolase that can remove conjugated ubiquitin from proteins and may therefore play an important regulatory role at the level of protein turnover by preventing degradation.</text>
</comment>
<feature type="compositionally biased region" description="Low complexity" evidence="12">
    <location>
        <begin position="127"/>
        <end position="149"/>
    </location>
</feature>
<dbReference type="GO" id="GO:0036503">
    <property type="term" value="P:ERAD pathway"/>
    <property type="evidence" value="ECO:0007669"/>
    <property type="project" value="TreeGrafter"/>
</dbReference>
<dbReference type="Pfam" id="PF02338">
    <property type="entry name" value="OTU"/>
    <property type="match status" value="1"/>
</dbReference>
<dbReference type="InParanoid" id="G4TEP3"/>
<dbReference type="PANTHER" id="PTHR13312:SF0">
    <property type="entry name" value="UBIQUITIN THIOESTERASE OTU1"/>
    <property type="match status" value="1"/>
</dbReference>
<evidence type="ECO:0000256" key="7">
    <source>
        <dbReference type="ARBA" id="ARBA00022786"/>
    </source>
</evidence>
<dbReference type="STRING" id="1109443.G4TEP3"/>
<dbReference type="PROSITE" id="PS50802">
    <property type="entry name" value="OTU"/>
    <property type="match status" value="1"/>
</dbReference>
<accession>G4TEP3</accession>
<dbReference type="EMBL" id="CAFZ01000063">
    <property type="protein sequence ID" value="CCA69782.1"/>
    <property type="molecule type" value="Genomic_DNA"/>
</dbReference>
<dbReference type="PANTHER" id="PTHR13312">
    <property type="entry name" value="HIV-INDUCED PROTEIN-7-LIKE PROTEASE"/>
    <property type="match status" value="1"/>
</dbReference>
<keyword evidence="10" id="KW-0862">Zinc</keyword>
<dbReference type="Pfam" id="PF21403">
    <property type="entry name" value="OTU1_UBXL"/>
    <property type="match status" value="1"/>
</dbReference>
<feature type="compositionally biased region" description="Pro residues" evidence="12">
    <location>
        <begin position="110"/>
        <end position="126"/>
    </location>
</feature>
<dbReference type="Gene3D" id="3.90.70.80">
    <property type="match status" value="1"/>
</dbReference>
<keyword evidence="9 11" id="KW-0788">Thiol protease</keyword>
<evidence type="ECO:0000256" key="6">
    <source>
        <dbReference type="ARBA" id="ARBA00022771"/>
    </source>
</evidence>
<gene>
    <name evidence="14" type="ORF">PIIN_03722</name>
</gene>
<name>G4TEP3_SERID</name>
<dbReference type="InterPro" id="IPR003323">
    <property type="entry name" value="OTU_dom"/>
</dbReference>
<dbReference type="Gene3D" id="3.10.20.90">
    <property type="entry name" value="Phosphatidylinositol 3-kinase Catalytic Subunit, Chain A, domain 1"/>
    <property type="match status" value="1"/>
</dbReference>
<dbReference type="GO" id="GO:0016579">
    <property type="term" value="P:protein deubiquitination"/>
    <property type="evidence" value="ECO:0007669"/>
    <property type="project" value="TreeGrafter"/>
</dbReference>
<dbReference type="InterPro" id="IPR048857">
    <property type="entry name" value="OTU1_Ubl"/>
</dbReference>
<evidence type="ECO:0000256" key="3">
    <source>
        <dbReference type="ARBA" id="ARBA00022490"/>
    </source>
</evidence>
<keyword evidence="6" id="KW-0863">Zinc-finger</keyword>
<dbReference type="OMA" id="VDEYCAW"/>
<dbReference type="Proteomes" id="UP000007148">
    <property type="component" value="Unassembled WGS sequence"/>
</dbReference>
<keyword evidence="5" id="KW-0479">Metal-binding</keyword>
<evidence type="ECO:0000313" key="14">
    <source>
        <dbReference type="EMBL" id="CCA69782.1"/>
    </source>
</evidence>
<comment type="catalytic activity">
    <reaction evidence="1 11">
        <text>Thiol-dependent hydrolysis of ester, thioester, amide, peptide and isopeptide bonds formed by the C-terminal Gly of ubiquitin (a 76-residue protein attached to proteins as an intracellular targeting signal).</text>
        <dbReference type="EC" id="3.4.19.12"/>
    </reaction>
</comment>
<protein>
    <recommendedName>
        <fullName evidence="11">Ubiquitin thioesterase OTU</fullName>
        <ecNumber evidence="11">3.4.19.12</ecNumber>
    </recommendedName>
</protein>